<reference evidence="4 5" key="1">
    <citation type="submission" date="2016-10" db="EMBL/GenBank/DDBJ databases">
        <authorList>
            <person name="de Groot N.N."/>
        </authorList>
    </citation>
    <scope>NUCLEOTIDE SEQUENCE [LARGE SCALE GENOMIC DNA]</scope>
    <source>
        <strain evidence="4 5">DSM 26915</strain>
    </source>
</reference>
<dbReference type="Gene3D" id="2.150.10.10">
    <property type="entry name" value="Serralysin-like metalloprotease, C-terminal"/>
    <property type="match status" value="1"/>
</dbReference>
<dbReference type="InterPro" id="IPR011049">
    <property type="entry name" value="Serralysin-like_metalloprot_C"/>
</dbReference>
<dbReference type="PANTHER" id="PTHR38340:SF1">
    <property type="entry name" value="S-LAYER PROTEIN"/>
    <property type="match status" value="1"/>
</dbReference>
<organism evidence="4 5">
    <name type="scientific">Thalassococcus halodurans</name>
    <dbReference type="NCBI Taxonomy" id="373675"/>
    <lineage>
        <taxon>Bacteria</taxon>
        <taxon>Pseudomonadati</taxon>
        <taxon>Pseudomonadota</taxon>
        <taxon>Alphaproteobacteria</taxon>
        <taxon>Rhodobacterales</taxon>
        <taxon>Roseobacteraceae</taxon>
        <taxon>Thalassococcus</taxon>
    </lineage>
</organism>
<dbReference type="PRINTS" id="PR00313">
    <property type="entry name" value="CABNDNGRPT"/>
</dbReference>
<dbReference type="InterPro" id="IPR018511">
    <property type="entry name" value="Hemolysin-typ_Ca-bd_CS"/>
</dbReference>
<feature type="compositionally biased region" description="Basic and acidic residues" evidence="3">
    <location>
        <begin position="1"/>
        <end position="11"/>
    </location>
</feature>
<feature type="region of interest" description="Disordered" evidence="3">
    <location>
        <begin position="1"/>
        <end position="25"/>
    </location>
</feature>
<keyword evidence="5" id="KW-1185">Reference proteome</keyword>
<dbReference type="Proteomes" id="UP000236752">
    <property type="component" value="Unassembled WGS sequence"/>
</dbReference>
<protein>
    <submittedName>
        <fullName evidence="4">Ca2+-binding protein, RTX toxin-related</fullName>
    </submittedName>
</protein>
<dbReference type="Gene3D" id="2.160.20.160">
    <property type="match status" value="1"/>
</dbReference>
<feature type="region of interest" description="Disordered" evidence="3">
    <location>
        <begin position="4021"/>
        <end position="4044"/>
    </location>
</feature>
<accession>A0A1H5WPP1</accession>
<evidence type="ECO:0000256" key="2">
    <source>
        <dbReference type="ARBA" id="ARBA00022525"/>
    </source>
</evidence>
<dbReference type="PANTHER" id="PTHR38340">
    <property type="entry name" value="S-LAYER PROTEIN"/>
    <property type="match status" value="1"/>
</dbReference>
<name>A0A1H5WPP1_9RHOB</name>
<comment type="subcellular location">
    <subcellularLocation>
        <location evidence="1">Secreted</location>
    </subcellularLocation>
</comment>
<dbReference type="InterPro" id="IPR050557">
    <property type="entry name" value="RTX_toxin/Mannuronan_C5-epim"/>
</dbReference>
<dbReference type="OrthoDB" id="7782055at2"/>
<dbReference type="InterPro" id="IPR001343">
    <property type="entry name" value="Hemolysn_Ca-bd"/>
</dbReference>
<dbReference type="RefSeq" id="WP_103909864.1">
    <property type="nucleotide sequence ID" value="NZ_FNUZ01000002.1"/>
</dbReference>
<sequence>MGQHSSFEKNARKVQSKSPENGALEPAILPLEPRIMLDGNLEWAIGSSTALTSVLSSLATAFDTEMDQIGDFLDSFEDAAQTATETIDMLVSAADTAESVLGAGYDLSPATEAIERIRAAIEAMQDLVNTSIVDLIDGNFATDVTNIVNSYLDTINSTDPARAYTPFTVTQVAAVYTIDNFRDGTVMSDLEALVSGGDLGRATDANVIEQFHNAVASVMSLPSNNFSINLTDVQVDGETIIEFTQDGANAVDVSINLPQAVADFSTLLTETLPGVSLPFDLVGAGSDSGLITFELETSTVFDADGNLDTLDSVGLAIHEFTFAPLVQAGGALTLPTDASLNLGFLDLTLTSVETAELGLFVETSAAFDLGFTVDTTGVPTASWNGTGATIDITAQIQEVGASAFVDIDGSTEYTLLEAELEGALTFGSVEQSFTSTIDLLSVLDGSGAADRLQNFLNAARFEFAVDLVDTTLDAALETALESAISSLATMGTEQVSQFLSDISTTMAIALRDNALSYDIPLTDISFGQILNEVAAVFQGLIDQFTIDPMALGFVEIITDVDGNITGQTAYNSALENTITENTSDGLSTSDLDALLTYNQLTFTVFGPTDTGENVTVDLTGTDVLNTSLSVEVRRQALADLLNAALSVYGFAASVAANGGLRISSSTPVTPADGSPAATYNSFALTGARRDADGTNDDSVSLTLLGFDPQTLIDAADTYASTASGQILRFVTGATSFDLGAMDLSGLEGLDALRLTLTIDGNDVLVDVPATGTNGGFDTVGDLANALTTVLADMGYGVTAGLNAAGDGLSLSLSADESRSFVLSVDPNNLLKAMDIEGLIDLVNTGLATTFGTTSLELTEDGALVFTMPDLAASLSIGADQGLGFSTDDLGLGSVTGLSLTALVSAQLDATLTTAFGIDLVGFGSDLIDGGTGNALENRSDDESTVTTALLDNVFFSDIALSASAHVSADQITGSASVGIVDVVIGADDASLNFIDAAASLEVSLVGTNAAGEFSDRITLRNLQDAVVDDVDVTGDTPVVTSAPGLQSLLGRFELLGGIIVDVAGQGLAASGDVVATQADVQIVDPFAGSTGDDLAQLLVRLGDVKINVLGVEGLNEDLIDGISFTVEDLADLRNTFELALLSDNADLLDAIDGLSALSDGDILDSLVAIANILVVVGDTLSESLPFLDADIPLLNFSILDQINFASDFLESLQEIRNDPQSALDELQGVLEGVFGEDAVTLTWNSELQTILFDLSFSFLEDYQQSLPFNLDLSEILGDQLGDILGPELADVVSGLVDVSGDGALIFNPLLSLDFSFGIDLSPTLATPTDLAELTTALADLSSAGVVNLNPNGGNDIRIIRTNSDTGAIERVEVDVDGAETVQDIVDAINAAVAGQFGATVSFTFDAVTGQITLQDTLAFATDDAGVIALFGADEAVSGLVNDVQTIVLDAGFANYADAAAFSLTIGGENVGIEIPEETGRDLAGFVDAFNAALAAVHIDRTAISGSAISGMTVTLAQLLTVSEDSGTISITATNFTDANGFDAFEFSVGAQDVSEPILLRMVDLGGANITSVLGFDAGVDGDGELVGEVLYLGVESGAPRIFLDTDASGIVASFEAGVNDGLNIQIGLGPVSVQVTNGHALINAGDGSGDPAHISLTINDIDGDDHDGQYDLSHLFAIGDDPALSYADLFGVDIAIGIDIGLPLSDTLGLFDPATDGLFWETSLLATAPDFSLSDFDLSDITGAMVDLFEGTGINFDDFRFELPDLSEFLANLNIIDLLNNPQLILGGLDMILDQMQTIFDDYLADIDLPVIGDAIGAGVTFFTDFRYNVIQRALEYAQTPMDDGSLPTTVDLIVNFANEALNDLLDTTDVTYLQAYLNTDSSSTDEAYVYAVLNFNATIFDEMMDIDFDLGIPGFDLSVEQGSNIRMALTYGVNIGFGYDRNGFFVLNDTDDAEVSVDFLVDAGSFEGSMSLLGVLGVQAEAVTVDGSGNIVSSASSGGGTAEITATLEADLYGDTGLLIVDPSDREAGESDITSDEAFRDFSGVSPENALGQALSFERVVYVAQLDTGNLIAFDFVAAFDIQLGLEANVLDPTTGSPILIGGVQILPSVNAEILFAGEYSLTDGLNIDELVFSQVRLDASVLYQAILAPVLDPINEFLEPVAELFSFLANPPISYITDILGNVFPIINLVSSVISVVDGVLTFVDSFSTSGGMIIFGDFDFSGNADDIENGDASVGTVDQRDISIGGVSNSGGSNFGVFGNPNSGFALEIPLLSDPFSAINLLTGNFEQVDLVRASYTLFNLDTGQLDIVGLVLDSIGAPGWVSSIIRSAFSATIEARLISEFEVGYDMSGIVNFVNSYDPERLLDGVFISSDAYIIDAYIGAAMSLNLGIAGLSASGHAGISLWFNDPDRDGKLRIPELIALLEAADEDGGDFLDYLAYLFRGEASYHFFLSVWAGISLPWPLPDIKWSTTVFDFGDSFTFGGLAPGPTLATDITETGGTAILNIGARAGASFSEILEDGNDRIVINGPNSPISLVYSSGGRTITTTFDEASQAIIIPAGEGNNTIDLSGINNGIPTITYTGAGTDSITLPPSGLHVVFAGDGNDQITAPAGANGTYIIFGDGGADTVDIPGGNVVYFSDSDYGMRDLFLQTFASGGVTEAAILSLLGLNIDGTIAAGGAANYVSGTTSTTLTNLLTNYTESTQTRAENADETVTLGSGNHLVMMGAGDDVVTIAEGSTGQVQVYAGAGADTIQAIGSDVFVEGGAGRDFIEVGGTAAEVWGWGAAAGESGLTGTDAALDALALRDGADMLIGGSSDDTLHGQLGDDILLGGFGNDSLTGGLDNDIIAGGNMLSSYVGGASFDIQTFDINAPLTFGLLLEAEELADGDDTIDGGSGDDLMAGGGGSDSINGDSGNDILLGDFGSIQLSSNWIAERVVSTSIDSAFSGTDQLSGGAGNDILMAGAALAGESEALVDLLGNNTMIGDFADVSGARVLEAVTSLISIASDVGGADSIETGRGNDLILGGEGDDSISSGLGGDLIFGDNGVLDMTGGTMQTTGSDADGNDLITIGADPIGAGDPPSPSDIRDIVIGGLGDDTVNAIDGGLVFIGDAGSVTLDPVALNALRTFRPAGSSATEEQIEAEERALQLISNIASALESSAHADDGDDSISITGGDAMAVLGGGSDIANLSLADGMNYILGDDGTLTILPNDDYSGRLTSLSTATSAALVNNDTISAGNGDNLIVGGEGLDLIATGDGDNQILGDSGSITHDDRTIDVTSVLVSASLVSDGDDLIVSGDGRNRIVAGGGDDVVQSGDGGNLVIGDSGTISDLPTGVTLMSSDPLTGGDDIVVAGVGNDLVILGAGADLATLNEGDNSVLGDNGSIVQTYMADDAEFVLTSASQVSDGNDIVTAGNGRNRVLTGGADDTVALGDGGNLIITDSGTISDLNDRVLLETSDPAIGGNDDVTTGTGDDVVILGGGDDEATLGDGDNTVVADNGTIDFLAAGLGSVSSGSDANNGNDTVTTGTGRDVVIGGLGDDSVTTDAGRDMVLGDMGVVAMNAGLAGGSVRTAETTVQGTGGTDVIDTGADADVVLAGANNDTVTTGTGEDVVLGDDGEWTSSTINGLGVLESAVMTTGGDDSIDSGADNDLVIAGQGNDSVFVDHGDDVALGDDGIITFRNDTDVETVVLTNQDLGGDDDVSATGTEGDNILIGQAGADTLTGGVDDDIILGDVALMTFEEVANTLPGQSTADRMSYLENIRPDLAYDDLISGEAGVDLAIGGFGADTMFGGDGQDFLIGDTAIITRTWLQQGGQVLQTLTLDTNFAFEDGGLDVLHGDDGPNVLIGNLGPDLFYGNTADDLIFSDGYAGIFASLSTDLGFAGPTEQLFLFTSNFAGFDAVDIVSASQQSDAIGAPLSVRELASEAFGPNPTDGLSELLFRNLGQVSSLVDEVMALLATDRYVAAIAALSAANVDSETVTEALYQSLLSDLSILMNLDGASYELLLRRMVAMFVEQLENTDESEQAEDGETDDSAEEQSAA</sequence>
<dbReference type="PROSITE" id="PS00330">
    <property type="entry name" value="HEMOLYSIN_CALCIUM"/>
    <property type="match status" value="2"/>
</dbReference>
<evidence type="ECO:0000313" key="5">
    <source>
        <dbReference type="Proteomes" id="UP000236752"/>
    </source>
</evidence>
<dbReference type="EMBL" id="FNUZ01000002">
    <property type="protein sequence ID" value="SEG01404.1"/>
    <property type="molecule type" value="Genomic_DNA"/>
</dbReference>
<dbReference type="GO" id="GO:0005509">
    <property type="term" value="F:calcium ion binding"/>
    <property type="evidence" value="ECO:0007669"/>
    <property type="project" value="InterPro"/>
</dbReference>
<dbReference type="GO" id="GO:0005576">
    <property type="term" value="C:extracellular region"/>
    <property type="evidence" value="ECO:0007669"/>
    <property type="project" value="UniProtKB-SubCell"/>
</dbReference>
<gene>
    <name evidence="4" type="ORF">SAMN04488045_1536</name>
</gene>
<evidence type="ECO:0000313" key="4">
    <source>
        <dbReference type="EMBL" id="SEG01404.1"/>
    </source>
</evidence>
<dbReference type="Pfam" id="PF00353">
    <property type="entry name" value="HemolysinCabind"/>
    <property type="match status" value="16"/>
</dbReference>
<proteinExistence type="predicted"/>
<evidence type="ECO:0000256" key="3">
    <source>
        <dbReference type="SAM" id="MobiDB-lite"/>
    </source>
</evidence>
<evidence type="ECO:0000256" key="1">
    <source>
        <dbReference type="ARBA" id="ARBA00004613"/>
    </source>
</evidence>
<dbReference type="SUPFAM" id="SSF51120">
    <property type="entry name" value="beta-Roll"/>
    <property type="match status" value="6"/>
</dbReference>
<keyword evidence="2" id="KW-0964">Secreted</keyword>